<evidence type="ECO:0000256" key="2">
    <source>
        <dbReference type="ARBA" id="ARBA00022737"/>
    </source>
</evidence>
<dbReference type="InterPro" id="IPR050995">
    <property type="entry name" value="WD-F-box_domain-protein"/>
</dbReference>
<dbReference type="GeneID" id="93607873"/>
<feature type="compositionally biased region" description="Basic and acidic residues" evidence="4">
    <location>
        <begin position="23"/>
        <end position="40"/>
    </location>
</feature>
<dbReference type="AlphaFoldDB" id="I1BJ17"/>
<dbReference type="Proteomes" id="UP000009138">
    <property type="component" value="Unassembled WGS sequence"/>
</dbReference>
<dbReference type="Pfam" id="PF00400">
    <property type="entry name" value="WD40"/>
    <property type="match status" value="1"/>
</dbReference>
<dbReference type="PROSITE" id="PS50082">
    <property type="entry name" value="WD_REPEATS_2"/>
    <property type="match status" value="4"/>
</dbReference>
<dbReference type="GO" id="GO:0035097">
    <property type="term" value="C:histone methyltransferase complex"/>
    <property type="evidence" value="ECO:0007669"/>
    <property type="project" value="UniProtKB-ARBA"/>
</dbReference>
<dbReference type="CDD" id="cd00200">
    <property type="entry name" value="WD40"/>
    <property type="match status" value="1"/>
</dbReference>
<dbReference type="InParanoid" id="I1BJ17"/>
<evidence type="ECO:0000256" key="3">
    <source>
        <dbReference type="PROSITE-ProRule" id="PRU00221"/>
    </source>
</evidence>
<dbReference type="FunFam" id="2.130.10.10:FF:000228">
    <property type="entry name" value="COMPASS-like H3K4 histone methylase component WDR5A"/>
    <property type="match status" value="1"/>
</dbReference>
<dbReference type="SMART" id="SM00320">
    <property type="entry name" value="WD40"/>
    <property type="match status" value="5"/>
</dbReference>
<dbReference type="RefSeq" id="XP_067511593.1">
    <property type="nucleotide sequence ID" value="XM_067655492.1"/>
</dbReference>
<feature type="repeat" description="WD" evidence="3">
    <location>
        <begin position="175"/>
        <end position="216"/>
    </location>
</feature>
<feature type="repeat" description="WD" evidence="3">
    <location>
        <begin position="91"/>
        <end position="132"/>
    </location>
</feature>
<evidence type="ECO:0000259" key="5">
    <source>
        <dbReference type="Pfam" id="PF25175"/>
    </source>
</evidence>
<evidence type="ECO:0000256" key="1">
    <source>
        <dbReference type="ARBA" id="ARBA00022574"/>
    </source>
</evidence>
<dbReference type="VEuPathDB" id="FungiDB:RO3G_00901"/>
<dbReference type="PRINTS" id="PR00320">
    <property type="entry name" value="GPROTEINBRPT"/>
</dbReference>
<accession>I1BJ17</accession>
<feature type="repeat" description="WD" evidence="3">
    <location>
        <begin position="49"/>
        <end position="90"/>
    </location>
</feature>
<feature type="repeat" description="WD" evidence="3">
    <location>
        <begin position="133"/>
        <end position="174"/>
    </location>
</feature>
<keyword evidence="2" id="KW-0677">Repeat</keyword>
<proteinExistence type="predicted"/>
<evidence type="ECO:0000313" key="6">
    <source>
        <dbReference type="EMBL" id="EIE76197.1"/>
    </source>
</evidence>
<dbReference type="STRING" id="246409.I1BJ17"/>
<dbReference type="OrthoDB" id="674604at2759"/>
<dbReference type="OMA" id="CRMWDST"/>
<sequence length="283" mass="31650">MSWQLQMDSEKRPREEENSEVGPIEKKHEADQKPKVDQRKPQYELKYSLVGHRMSVSSVKFSPDGKWLASSSADKTIKIWHALDGKYEATLEGHTQGLSDVAWSSDSQNLCSASDDRTIRIWSLATRDTIKILKGHTNYVFCVNYNPQSNLIVSGSFDESIKIWDVKKGKCMKTLPAHSDPVSAVHFNRDGTMIVSCSHDGLIRIWDTASGQCLKTLVDDDNPPVFSVTGGKWITKEIVQKLEGHSDVVLCIACHPTMNIIASGSIDQDKSVKLWFDKSQPTA</sequence>
<evidence type="ECO:0000256" key="4">
    <source>
        <dbReference type="SAM" id="MobiDB-lite"/>
    </source>
</evidence>
<dbReference type="PROSITE" id="PS50294">
    <property type="entry name" value="WD_REPEATS_REGION"/>
    <property type="match status" value="4"/>
</dbReference>
<evidence type="ECO:0000313" key="7">
    <source>
        <dbReference type="Proteomes" id="UP000009138"/>
    </source>
</evidence>
<dbReference type="EMBL" id="CH476732">
    <property type="protein sequence ID" value="EIE76197.1"/>
    <property type="molecule type" value="Genomic_DNA"/>
</dbReference>
<feature type="region of interest" description="Disordered" evidence="4">
    <location>
        <begin position="1"/>
        <end position="40"/>
    </location>
</feature>
<keyword evidence="1 3" id="KW-0853">WD repeat</keyword>
<dbReference type="eggNOG" id="KOG0266">
    <property type="taxonomic scope" value="Eukaryota"/>
</dbReference>
<dbReference type="Pfam" id="PF25175">
    <property type="entry name" value="Beta-prop_WDR5"/>
    <property type="match status" value="1"/>
</dbReference>
<dbReference type="InterPro" id="IPR020472">
    <property type="entry name" value="WD40_PAC1"/>
</dbReference>
<dbReference type="PANTHER" id="PTHR14604">
    <property type="entry name" value="WD40 REPEAT PF20"/>
    <property type="match status" value="1"/>
</dbReference>
<organism evidence="6 7">
    <name type="scientific">Rhizopus delemar (strain RA 99-880 / ATCC MYA-4621 / FGSC 9543 / NRRL 43880)</name>
    <name type="common">Mucormycosis agent</name>
    <name type="synonym">Rhizopus arrhizus var. delemar</name>
    <dbReference type="NCBI Taxonomy" id="246409"/>
    <lineage>
        <taxon>Eukaryota</taxon>
        <taxon>Fungi</taxon>
        <taxon>Fungi incertae sedis</taxon>
        <taxon>Mucoromycota</taxon>
        <taxon>Mucoromycotina</taxon>
        <taxon>Mucoromycetes</taxon>
        <taxon>Mucorales</taxon>
        <taxon>Mucorineae</taxon>
        <taxon>Rhizopodaceae</taxon>
        <taxon>Rhizopus</taxon>
    </lineage>
</organism>
<protein>
    <submittedName>
        <fullName evidence="6">Wdr5 protein</fullName>
    </submittedName>
</protein>
<dbReference type="PROSITE" id="PS00678">
    <property type="entry name" value="WD_REPEATS_1"/>
    <property type="match status" value="2"/>
</dbReference>
<gene>
    <name evidence="6" type="ORF">RO3G_00901</name>
</gene>
<dbReference type="InterPro" id="IPR036322">
    <property type="entry name" value="WD40_repeat_dom_sf"/>
</dbReference>
<name>I1BJ17_RHIO9</name>
<feature type="domain" description="WDR5-like beta-propeller" evidence="5">
    <location>
        <begin position="49"/>
        <end position="228"/>
    </location>
</feature>
<dbReference type="Gene3D" id="2.130.10.10">
    <property type="entry name" value="YVTN repeat-like/Quinoprotein amine dehydrogenase"/>
    <property type="match status" value="1"/>
</dbReference>
<dbReference type="InterPro" id="IPR001680">
    <property type="entry name" value="WD40_rpt"/>
</dbReference>
<dbReference type="InterPro" id="IPR015943">
    <property type="entry name" value="WD40/YVTN_repeat-like_dom_sf"/>
</dbReference>
<keyword evidence="7" id="KW-1185">Reference proteome</keyword>
<dbReference type="SUPFAM" id="SSF50978">
    <property type="entry name" value="WD40 repeat-like"/>
    <property type="match status" value="1"/>
</dbReference>
<dbReference type="InterPro" id="IPR059122">
    <property type="entry name" value="Beta-prop_WDR5-like"/>
</dbReference>
<dbReference type="PANTHER" id="PTHR14604:SF4">
    <property type="entry name" value="F-BOX DOMAIN-CONTAINING PROTEIN"/>
    <property type="match status" value="1"/>
</dbReference>
<dbReference type="InterPro" id="IPR019775">
    <property type="entry name" value="WD40_repeat_CS"/>
</dbReference>
<reference evidence="6 7" key="1">
    <citation type="journal article" date="2009" name="PLoS Genet.">
        <title>Genomic analysis of the basal lineage fungus Rhizopus oryzae reveals a whole-genome duplication.</title>
        <authorList>
            <person name="Ma L.-J."/>
            <person name="Ibrahim A.S."/>
            <person name="Skory C."/>
            <person name="Grabherr M.G."/>
            <person name="Burger G."/>
            <person name="Butler M."/>
            <person name="Elias M."/>
            <person name="Idnurm A."/>
            <person name="Lang B.F."/>
            <person name="Sone T."/>
            <person name="Abe A."/>
            <person name="Calvo S.E."/>
            <person name="Corrochano L.M."/>
            <person name="Engels R."/>
            <person name="Fu J."/>
            <person name="Hansberg W."/>
            <person name="Kim J.-M."/>
            <person name="Kodira C.D."/>
            <person name="Koehrsen M.J."/>
            <person name="Liu B."/>
            <person name="Miranda-Saavedra D."/>
            <person name="O'Leary S."/>
            <person name="Ortiz-Castellanos L."/>
            <person name="Poulter R."/>
            <person name="Rodriguez-Romero J."/>
            <person name="Ruiz-Herrera J."/>
            <person name="Shen Y.-Q."/>
            <person name="Zeng Q."/>
            <person name="Galagan J."/>
            <person name="Birren B.W."/>
            <person name="Cuomo C.A."/>
            <person name="Wickes B.L."/>
        </authorList>
    </citation>
    <scope>NUCLEOTIDE SEQUENCE [LARGE SCALE GENOMIC DNA]</scope>
    <source>
        <strain evidence="7">RA 99-880 / ATCC MYA-4621 / FGSC 9543 / NRRL 43880</strain>
    </source>
</reference>